<dbReference type="Proteomes" id="UP000433101">
    <property type="component" value="Unassembled WGS sequence"/>
</dbReference>
<organism evidence="1 2">
    <name type="scientific">Stappia sediminis</name>
    <dbReference type="NCBI Taxonomy" id="2692190"/>
    <lineage>
        <taxon>Bacteria</taxon>
        <taxon>Pseudomonadati</taxon>
        <taxon>Pseudomonadota</taxon>
        <taxon>Alphaproteobacteria</taxon>
        <taxon>Hyphomicrobiales</taxon>
        <taxon>Stappiaceae</taxon>
        <taxon>Stappia</taxon>
    </lineage>
</organism>
<evidence type="ECO:0000313" key="1">
    <source>
        <dbReference type="EMBL" id="MXN63387.1"/>
    </source>
</evidence>
<accession>A0A7X3LQS6</accession>
<dbReference type="AlphaFoldDB" id="A0A7X3LQS6"/>
<reference evidence="1 2" key="1">
    <citation type="submission" date="2019-12" db="EMBL/GenBank/DDBJ databases">
        <authorList>
            <person name="Li M."/>
        </authorList>
    </citation>
    <scope>NUCLEOTIDE SEQUENCE [LARGE SCALE GENOMIC DNA]</scope>
    <source>
        <strain evidence="1 2">GBMRC 2046</strain>
    </source>
</reference>
<comment type="caution">
    <text evidence="1">The sequence shown here is derived from an EMBL/GenBank/DDBJ whole genome shotgun (WGS) entry which is preliminary data.</text>
</comment>
<evidence type="ECO:0000313" key="2">
    <source>
        <dbReference type="Proteomes" id="UP000433101"/>
    </source>
</evidence>
<dbReference type="RefSeq" id="WP_160773647.1">
    <property type="nucleotide sequence ID" value="NZ_WUMV01000001.1"/>
</dbReference>
<protein>
    <submittedName>
        <fullName evidence="1">Uncharacterized protein</fullName>
    </submittedName>
</protein>
<name>A0A7X3LQS6_9HYPH</name>
<dbReference type="EMBL" id="WUMV01000001">
    <property type="protein sequence ID" value="MXN63387.1"/>
    <property type="molecule type" value="Genomic_DNA"/>
</dbReference>
<sequence>MRDAYKMLMKATAKASVLVVVVYAYGSPMASSFRPAFLDAPFAGFHRAVDVAVFGGDGGLGDPRTAIVRASDSVKETLSDSMSQ</sequence>
<keyword evidence="2" id="KW-1185">Reference proteome</keyword>
<proteinExistence type="predicted"/>
<gene>
    <name evidence="1" type="ORF">GR183_00590</name>
</gene>